<dbReference type="Pfam" id="PF02661">
    <property type="entry name" value="Fic"/>
    <property type="match status" value="1"/>
</dbReference>
<dbReference type="Gene3D" id="1.20.120.1870">
    <property type="entry name" value="Fic/DOC protein, Fido domain"/>
    <property type="match status" value="1"/>
</dbReference>
<accession>A0A7R7DUK2</accession>
<evidence type="ECO:0000313" key="3">
    <source>
        <dbReference type="Proteomes" id="UP000611640"/>
    </source>
</evidence>
<dbReference type="InterPro" id="IPR003812">
    <property type="entry name" value="Fido"/>
</dbReference>
<name>A0A7R7DUK2_9ACTN</name>
<organism evidence="2 3">
    <name type="scientific">Actinocatenispora thailandica</name>
    <dbReference type="NCBI Taxonomy" id="227318"/>
    <lineage>
        <taxon>Bacteria</taxon>
        <taxon>Bacillati</taxon>
        <taxon>Actinomycetota</taxon>
        <taxon>Actinomycetes</taxon>
        <taxon>Micromonosporales</taxon>
        <taxon>Micromonosporaceae</taxon>
        <taxon>Actinocatenispora</taxon>
    </lineage>
</organism>
<sequence>MTESVEYLDIEDIVAIASTIAGERIAPRDLGLLASAVARPQASMFGQDAYPDLHVKAAALLHSLAANHAFVDGNKRTALNSAIVFLDINGHPLSKPVDIDAMVKLTLAAAQSQLDLAAIADGLRTFTD</sequence>
<gene>
    <name evidence="2" type="primary">doc</name>
    <name evidence="2" type="ORF">Athai_55830</name>
</gene>
<proteinExistence type="predicted"/>
<keyword evidence="3" id="KW-1185">Reference proteome</keyword>
<dbReference type="SUPFAM" id="SSF140931">
    <property type="entry name" value="Fic-like"/>
    <property type="match status" value="1"/>
</dbReference>
<evidence type="ECO:0000259" key="1">
    <source>
        <dbReference type="PROSITE" id="PS51459"/>
    </source>
</evidence>
<reference evidence="2 3" key="1">
    <citation type="submission" date="2020-08" db="EMBL/GenBank/DDBJ databases">
        <title>Whole genome shotgun sequence of Actinocatenispora thailandica NBRC 105041.</title>
        <authorList>
            <person name="Komaki H."/>
            <person name="Tamura T."/>
        </authorList>
    </citation>
    <scope>NUCLEOTIDE SEQUENCE [LARGE SCALE GENOMIC DNA]</scope>
    <source>
        <strain evidence="2 3">NBRC 105041</strain>
    </source>
</reference>
<feature type="domain" description="Fido" evidence="1">
    <location>
        <begin position="8"/>
        <end position="128"/>
    </location>
</feature>
<dbReference type="AlphaFoldDB" id="A0A7R7DUK2"/>
<protein>
    <submittedName>
        <fullName evidence="2">Toxin Doc</fullName>
    </submittedName>
</protein>
<dbReference type="InterPro" id="IPR053737">
    <property type="entry name" value="Type_II_TA_Toxin"/>
</dbReference>
<dbReference type="InterPro" id="IPR036597">
    <property type="entry name" value="Fido-like_dom_sf"/>
</dbReference>
<dbReference type="RefSeq" id="WP_239157203.1">
    <property type="nucleotide sequence ID" value="NZ_AP023355.1"/>
</dbReference>
<dbReference type="GO" id="GO:0016301">
    <property type="term" value="F:kinase activity"/>
    <property type="evidence" value="ECO:0007669"/>
    <property type="project" value="InterPro"/>
</dbReference>
<evidence type="ECO:0000313" key="2">
    <source>
        <dbReference type="EMBL" id="BCJ38080.1"/>
    </source>
</evidence>
<dbReference type="PROSITE" id="PS51459">
    <property type="entry name" value="FIDO"/>
    <property type="match status" value="1"/>
</dbReference>
<dbReference type="PANTHER" id="PTHR39426:SF1">
    <property type="entry name" value="HOMOLOGY TO DEATH-ON-CURING PROTEIN OF PHAGE P1"/>
    <property type="match status" value="1"/>
</dbReference>
<dbReference type="InterPro" id="IPR006440">
    <property type="entry name" value="Doc"/>
</dbReference>
<dbReference type="Proteomes" id="UP000611640">
    <property type="component" value="Chromosome"/>
</dbReference>
<dbReference type="NCBIfam" id="TIGR01550">
    <property type="entry name" value="DOC_P1"/>
    <property type="match status" value="1"/>
</dbReference>
<dbReference type="EMBL" id="AP023355">
    <property type="protein sequence ID" value="BCJ38080.1"/>
    <property type="molecule type" value="Genomic_DNA"/>
</dbReference>
<dbReference type="KEGG" id="atl:Athai_55830"/>
<dbReference type="PANTHER" id="PTHR39426">
    <property type="entry name" value="HOMOLOGY TO DEATH-ON-CURING PROTEIN OF PHAGE P1"/>
    <property type="match status" value="1"/>
</dbReference>